<accession>A0A1I0B915</accession>
<keyword evidence="1" id="KW-0678">Repressor</keyword>
<dbReference type="CDD" id="cd06267">
    <property type="entry name" value="PBP1_LacI_sugar_binding-like"/>
    <property type="match status" value="1"/>
</dbReference>
<dbReference type="Pfam" id="PF00532">
    <property type="entry name" value="Peripla_BP_1"/>
    <property type="match status" value="1"/>
</dbReference>
<dbReference type="CDD" id="cd01392">
    <property type="entry name" value="HTH_LacI"/>
    <property type="match status" value="1"/>
</dbReference>
<dbReference type="PANTHER" id="PTHR30146">
    <property type="entry name" value="LACI-RELATED TRANSCRIPTIONAL REPRESSOR"/>
    <property type="match status" value="1"/>
</dbReference>
<dbReference type="SMART" id="SM00354">
    <property type="entry name" value="HTH_LACI"/>
    <property type="match status" value="1"/>
</dbReference>
<dbReference type="RefSeq" id="WP_093318578.1">
    <property type="nucleotide sequence ID" value="NZ_FOHV01000007.1"/>
</dbReference>
<dbReference type="Gene3D" id="1.10.260.40">
    <property type="entry name" value="lambda repressor-like DNA-binding domains"/>
    <property type="match status" value="1"/>
</dbReference>
<dbReference type="OrthoDB" id="5681588at2"/>
<keyword evidence="3" id="KW-0238">DNA-binding</keyword>
<dbReference type="InterPro" id="IPR028082">
    <property type="entry name" value="Peripla_BP_I"/>
</dbReference>
<keyword evidence="7" id="KW-1185">Reference proteome</keyword>
<dbReference type="Gene3D" id="3.40.50.2300">
    <property type="match status" value="2"/>
</dbReference>
<feature type="domain" description="HTH lacI-type" evidence="5">
    <location>
        <begin position="6"/>
        <end position="60"/>
    </location>
</feature>
<reference evidence="7" key="1">
    <citation type="submission" date="2016-10" db="EMBL/GenBank/DDBJ databases">
        <authorList>
            <person name="Varghese N."/>
            <person name="Submissions S."/>
        </authorList>
    </citation>
    <scope>NUCLEOTIDE SEQUENCE [LARGE SCALE GENOMIC DNA]</scope>
    <source>
        <strain evidence="7">DSM 18579</strain>
    </source>
</reference>
<dbReference type="SUPFAM" id="SSF53822">
    <property type="entry name" value="Periplasmic binding protein-like I"/>
    <property type="match status" value="1"/>
</dbReference>
<keyword evidence="4" id="KW-0804">Transcription</keyword>
<evidence type="ECO:0000256" key="1">
    <source>
        <dbReference type="ARBA" id="ARBA00022491"/>
    </source>
</evidence>
<name>A0A1I0B915_9GAMM</name>
<dbReference type="Pfam" id="PF00356">
    <property type="entry name" value="LacI"/>
    <property type="match status" value="1"/>
</dbReference>
<dbReference type="GO" id="GO:0000976">
    <property type="term" value="F:transcription cis-regulatory region binding"/>
    <property type="evidence" value="ECO:0007669"/>
    <property type="project" value="TreeGrafter"/>
</dbReference>
<evidence type="ECO:0000256" key="2">
    <source>
        <dbReference type="ARBA" id="ARBA00023015"/>
    </source>
</evidence>
<dbReference type="AlphaFoldDB" id="A0A1I0B915"/>
<dbReference type="EMBL" id="FOHV01000007">
    <property type="protein sequence ID" value="SET03282.1"/>
    <property type="molecule type" value="Genomic_DNA"/>
</dbReference>
<protein>
    <submittedName>
        <fullName evidence="6">Transcriptional regulator, LacI family</fullName>
    </submittedName>
</protein>
<dbReference type="PANTHER" id="PTHR30146:SF151">
    <property type="entry name" value="HTH-TYPE TRANSCRIPTIONAL REPRESSOR CYTR"/>
    <property type="match status" value="1"/>
</dbReference>
<organism evidence="6 7">
    <name type="scientific">Thorsellia anophelis DSM 18579</name>
    <dbReference type="NCBI Taxonomy" id="1123402"/>
    <lineage>
        <taxon>Bacteria</taxon>
        <taxon>Pseudomonadati</taxon>
        <taxon>Pseudomonadota</taxon>
        <taxon>Gammaproteobacteria</taxon>
        <taxon>Enterobacterales</taxon>
        <taxon>Thorselliaceae</taxon>
        <taxon>Thorsellia</taxon>
    </lineage>
</organism>
<gene>
    <name evidence="6" type="ORF">SAMN02583745_01190</name>
</gene>
<evidence type="ECO:0000259" key="5">
    <source>
        <dbReference type="PROSITE" id="PS50932"/>
    </source>
</evidence>
<proteinExistence type="predicted"/>
<evidence type="ECO:0000256" key="4">
    <source>
        <dbReference type="ARBA" id="ARBA00023163"/>
    </source>
</evidence>
<dbReference type="PROSITE" id="PS50932">
    <property type="entry name" value="HTH_LACI_2"/>
    <property type="match status" value="1"/>
</dbReference>
<dbReference type="InterPro" id="IPR001761">
    <property type="entry name" value="Peripla_BP/Lac1_sug-bd_dom"/>
</dbReference>
<evidence type="ECO:0000256" key="3">
    <source>
        <dbReference type="ARBA" id="ARBA00023125"/>
    </source>
</evidence>
<keyword evidence="2" id="KW-0805">Transcription regulation</keyword>
<dbReference type="GO" id="GO:0003700">
    <property type="term" value="F:DNA-binding transcription factor activity"/>
    <property type="evidence" value="ECO:0007669"/>
    <property type="project" value="TreeGrafter"/>
</dbReference>
<dbReference type="InterPro" id="IPR010982">
    <property type="entry name" value="Lambda_DNA-bd_dom_sf"/>
</dbReference>
<sequence length="346" mass="38927">MAKDNSTIIDIAAKAGVTNITVSRAFNKPHLVKKVTREKILAIAKELNYVPNAFAKGLKSNKSQIIGIVASSIYNPFYSTLIKTVSRIAHEQGYQIMIFDSDGKQDVEHQAIKTLLSYQAEGILLSVIRDDKMYKPDYLDMLDEYNIPIVLIDRDIQDKTLSGVFLDNHQIGVDSGIYIAKKQIDRLLIIGGPKDSLITQTRIKGIKHGLGNLKDEIIIDKLFGDYSFIEQKEALFEYLTRKELPNMIVCLNGIIAIGALTICHVLNLQDKILFFSVDHPPNSQAYGQFIPGIYHNSDEIGQIAAEILFDKINVPELVNRPLRKVVKGHLQTNKRFFLKDFLAELS</sequence>
<dbReference type="SUPFAM" id="SSF47413">
    <property type="entry name" value="lambda repressor-like DNA-binding domains"/>
    <property type="match status" value="1"/>
</dbReference>
<dbReference type="InterPro" id="IPR000843">
    <property type="entry name" value="HTH_LacI"/>
</dbReference>
<dbReference type="STRING" id="1123402.SAMN02583745_01190"/>
<evidence type="ECO:0000313" key="6">
    <source>
        <dbReference type="EMBL" id="SET03282.1"/>
    </source>
</evidence>
<evidence type="ECO:0000313" key="7">
    <source>
        <dbReference type="Proteomes" id="UP000242642"/>
    </source>
</evidence>
<dbReference type="Proteomes" id="UP000242642">
    <property type="component" value="Unassembled WGS sequence"/>
</dbReference>